<evidence type="ECO:0000313" key="2">
    <source>
        <dbReference type="EMBL" id="CAE8593222.1"/>
    </source>
</evidence>
<accession>A0A813E3F3</accession>
<dbReference type="Proteomes" id="UP000654075">
    <property type="component" value="Unassembled WGS sequence"/>
</dbReference>
<gene>
    <name evidence="2" type="ORF">PGLA1383_LOCUS11825</name>
</gene>
<feature type="region of interest" description="Disordered" evidence="1">
    <location>
        <begin position="143"/>
        <end position="178"/>
    </location>
</feature>
<feature type="compositionally biased region" description="Basic and acidic residues" evidence="1">
    <location>
        <begin position="90"/>
        <end position="105"/>
    </location>
</feature>
<feature type="compositionally biased region" description="Basic and acidic residues" evidence="1">
    <location>
        <begin position="225"/>
        <end position="241"/>
    </location>
</feature>
<protein>
    <submittedName>
        <fullName evidence="2">Uncharacterized protein</fullName>
    </submittedName>
</protein>
<proteinExistence type="predicted"/>
<comment type="caution">
    <text evidence="2">The sequence shown here is derived from an EMBL/GenBank/DDBJ whole genome shotgun (WGS) entry which is preliminary data.</text>
</comment>
<evidence type="ECO:0000256" key="1">
    <source>
        <dbReference type="SAM" id="MobiDB-lite"/>
    </source>
</evidence>
<dbReference type="AlphaFoldDB" id="A0A813E3F3"/>
<feature type="compositionally biased region" description="Low complexity" evidence="1">
    <location>
        <begin position="169"/>
        <end position="178"/>
    </location>
</feature>
<feature type="compositionally biased region" description="Basic and acidic residues" evidence="1">
    <location>
        <begin position="156"/>
        <end position="168"/>
    </location>
</feature>
<organism evidence="2 3">
    <name type="scientific">Polarella glacialis</name>
    <name type="common">Dinoflagellate</name>
    <dbReference type="NCBI Taxonomy" id="89957"/>
    <lineage>
        <taxon>Eukaryota</taxon>
        <taxon>Sar</taxon>
        <taxon>Alveolata</taxon>
        <taxon>Dinophyceae</taxon>
        <taxon>Suessiales</taxon>
        <taxon>Suessiaceae</taxon>
        <taxon>Polarella</taxon>
    </lineage>
</organism>
<reference evidence="2" key="1">
    <citation type="submission" date="2021-02" db="EMBL/GenBank/DDBJ databases">
        <authorList>
            <person name="Dougan E. K."/>
            <person name="Rhodes N."/>
            <person name="Thang M."/>
            <person name="Chan C."/>
        </authorList>
    </citation>
    <scope>NUCLEOTIDE SEQUENCE</scope>
</reference>
<dbReference type="EMBL" id="CAJNNV010006190">
    <property type="protein sequence ID" value="CAE8593222.1"/>
    <property type="molecule type" value="Genomic_DNA"/>
</dbReference>
<feature type="region of interest" description="Disordered" evidence="1">
    <location>
        <begin position="208"/>
        <end position="270"/>
    </location>
</feature>
<evidence type="ECO:0000313" key="3">
    <source>
        <dbReference type="Proteomes" id="UP000654075"/>
    </source>
</evidence>
<name>A0A813E3F3_POLGL</name>
<keyword evidence="3" id="KW-1185">Reference proteome</keyword>
<feature type="region of interest" description="Disordered" evidence="1">
    <location>
        <begin position="298"/>
        <end position="317"/>
    </location>
</feature>
<sequence length="317" mass="33663">VNRLERVLLASLDFDLRVEPEQYYLYEGNLRKINELGVQALTSLQKPADVDPPKVSSPAAAFVPLAPAPTPQEAEIGPMTKSLTASDSKGASRNEEQGASKKDADVLEAEAKKTGAAEFAEKVLELAKTTENATVKECPDELLRTRSADAETTADLTEKETAQNHSDTDSVSSTCSAASTTATEMPAANRYQPAVNKAAVVAEPEQRVAPPANEGGPYAGPQRLRTKEATARPPHAQDRKPWACSELQKPSESGGTIGIPGSGDRGRLPTPWVQVQVPKQRAILELDVAVMVAASAGDGTFHYTGNPGNGKTLLRKA</sequence>
<feature type="non-terminal residue" evidence="2">
    <location>
        <position position="317"/>
    </location>
</feature>
<feature type="region of interest" description="Disordered" evidence="1">
    <location>
        <begin position="49"/>
        <end position="105"/>
    </location>
</feature>